<feature type="domain" description="THIF-type NAD/FAD binding fold" evidence="4">
    <location>
        <begin position="10"/>
        <end position="102"/>
    </location>
</feature>
<evidence type="ECO:0008006" key="8">
    <source>
        <dbReference type="Google" id="ProtNLM"/>
    </source>
</evidence>
<proteinExistence type="inferred from homology"/>
<keyword evidence="7" id="KW-1185">Reference proteome</keyword>
<feature type="domain" description="THIF-type NAD/FAD binding fold" evidence="4">
    <location>
        <begin position="409"/>
        <end position="851"/>
    </location>
</feature>
<dbReference type="SUPFAM" id="SSF69572">
    <property type="entry name" value="Activating enzymes of the ubiquitin-like proteins"/>
    <property type="match status" value="2"/>
</dbReference>
<dbReference type="Gene3D" id="2.40.30.180">
    <property type="entry name" value="Ubiquitin-activating enzyme E1, FCCH domain"/>
    <property type="match status" value="1"/>
</dbReference>
<dbReference type="InterPro" id="IPR000011">
    <property type="entry name" value="UBQ/SUMO-activ_enz_E1-like"/>
</dbReference>
<dbReference type="GO" id="GO:0008641">
    <property type="term" value="F:ubiquitin-like modifier activating enzyme activity"/>
    <property type="evidence" value="ECO:0007669"/>
    <property type="project" value="InterPro"/>
</dbReference>
<gene>
    <name evidence="6" type="ORF">ACHHYP_09856</name>
</gene>
<organism evidence="6 7">
    <name type="scientific">Achlya hypogyna</name>
    <name type="common">Oomycete</name>
    <name type="synonym">Protoachlya hypogyna</name>
    <dbReference type="NCBI Taxonomy" id="1202772"/>
    <lineage>
        <taxon>Eukaryota</taxon>
        <taxon>Sar</taxon>
        <taxon>Stramenopiles</taxon>
        <taxon>Oomycota</taxon>
        <taxon>Saprolegniomycetes</taxon>
        <taxon>Saprolegniales</taxon>
        <taxon>Achlyaceae</taxon>
        <taxon>Achlya</taxon>
    </lineage>
</organism>
<comment type="similarity">
    <text evidence="1">Belongs to the ubiquitin-activating E1 family.</text>
</comment>
<dbReference type="Gene3D" id="3.50.50.80">
    <property type="entry name" value="Ubiquitin-activating enzyme E1, inactive adenylation domain, subdomain 1"/>
    <property type="match status" value="1"/>
</dbReference>
<evidence type="ECO:0000256" key="2">
    <source>
        <dbReference type="ARBA" id="ARBA00043952"/>
    </source>
</evidence>
<dbReference type="InterPro" id="IPR032420">
    <property type="entry name" value="E1_4HB"/>
</dbReference>
<reference evidence="6 7" key="1">
    <citation type="journal article" date="2014" name="Genome Biol. Evol.">
        <title>The secreted proteins of Achlya hypogyna and Thraustotheca clavata identify the ancestral oomycete secretome and reveal gene acquisitions by horizontal gene transfer.</title>
        <authorList>
            <person name="Misner I."/>
            <person name="Blouin N."/>
            <person name="Leonard G."/>
            <person name="Richards T.A."/>
            <person name="Lane C.E."/>
        </authorList>
    </citation>
    <scope>NUCLEOTIDE SEQUENCE [LARGE SCALE GENOMIC DNA]</scope>
    <source>
        <strain evidence="6 7">ATCC 48635</strain>
    </source>
</reference>
<sequence length="1005" mass="108306">MAAAAAKEFYARQLMAYGPDWMKTITSMHVLVVGLRSVGVELVKNLVLQGVRVLTLHDDSVVLESDVATSTWYTASTTGQKRSTVVRDAAAKKSPHVAVRTLSGLVLFSSGLTREEIVGLNEFCRVQVPPIGTIVVESRGLLGSVFVDFGPAHEAWEEETLEFTVTSADISTGAVTVREDAIEQYLQPGDVVDFSFCQAPEAPALPWLHAQQLRVVEITAENACRVDLTPVRGVMRKLDLAQQPRLKLRRKSFRESILTPAVVESLYYGNAKDQERSLLLHCVLHGLHTFEQTHGCVPECNNPQHAAEVIKLIRAFVASSQAAKCTAPTIPLSESSLLELVRCAGAEFTPLSATIAGLAAHEVLKFSGRGCPLTQVWYTDVVHVLPPRAELQKETSFFDPLGSRDAHMRAIFGSAALARLQAARIVVVGCGAVGSELLKNLAVLGIGTGAVVDGETLRVLSAAALCLTAGAVDLATHAAFDAIHLGANKAASVAALFGGRFTALPAALDPTERNAAAGEAFWSAFDVVVCTAAHPVIAKYLDEQSFLFGKPLLIATADTWRGRVRAVVPEATERWIARNLSESPLHPLDQVAARRARLSSISVDDAYALRREVAFEAERLAVFARGVWEQYFGARLSDLATYCSERATYQPRRHDPAWLAAVHATLMRLLALGPAPACLDQAFHLLAEAFVDARTDFVVARPTHAALLHVTAVLLAKTQQLCRRRHCPRREGSWRLTLDTCAVAAWTPPSGPTAPPPGPLEAVSVPELGHVLSRLVIAPFDPWTDGNHHVLFVQRWCNAMAESHDLAPMDFATCKGLCAGTGSAVATASVVAGVATTELLKLVLRKPTAVREADYFPASTTLRFSVPPPPRQLASVALEVTRGVPLRVCPERMTLWCAAPVRAPHDPSQAQAGGASHPGPAGGDSARPCSVQYEVVVESIKWQQTTLFRSSDTDKSGQSMFALWAAATAQPLRESFLLLEVICKDADGDVVLPPVQLYRPKDGHS</sequence>
<dbReference type="Gene3D" id="3.40.50.720">
    <property type="entry name" value="NAD(P)-binding Rossmann-like Domain"/>
    <property type="match status" value="1"/>
</dbReference>
<dbReference type="PRINTS" id="PR01849">
    <property type="entry name" value="UBIQUITINACT"/>
</dbReference>
<dbReference type="GO" id="GO:0032446">
    <property type="term" value="P:protein modification by small protein conjugation"/>
    <property type="evidence" value="ECO:0007669"/>
    <property type="project" value="TreeGrafter"/>
</dbReference>
<evidence type="ECO:0000259" key="4">
    <source>
        <dbReference type="Pfam" id="PF00899"/>
    </source>
</evidence>
<dbReference type="InterPro" id="IPR042302">
    <property type="entry name" value="E1_FCCH_sf"/>
</dbReference>
<dbReference type="PANTHER" id="PTHR10953:SF102">
    <property type="entry name" value="ADENYLYLTRANSFERASE AND SULFURTRANSFERASE MOCS3"/>
    <property type="match status" value="1"/>
</dbReference>
<dbReference type="InterPro" id="IPR000594">
    <property type="entry name" value="ThiF_NAD_FAD-bd"/>
</dbReference>
<dbReference type="Proteomes" id="UP000243579">
    <property type="component" value="Unassembled WGS sequence"/>
</dbReference>
<dbReference type="Gene3D" id="3.40.50.12550">
    <property type="entry name" value="Ubiquitin-activating enzyme E1, inactive adenylation domain, subdomain 2"/>
    <property type="match status" value="1"/>
</dbReference>
<evidence type="ECO:0000256" key="3">
    <source>
        <dbReference type="SAM" id="MobiDB-lite"/>
    </source>
</evidence>
<dbReference type="Pfam" id="PF16191">
    <property type="entry name" value="E1_4HB"/>
    <property type="match status" value="1"/>
</dbReference>
<feature type="domain" description="Ubiquitin-activating enzyme E1 four-helix bundle" evidence="5">
    <location>
        <begin position="251"/>
        <end position="315"/>
    </location>
</feature>
<dbReference type="InterPro" id="IPR042449">
    <property type="entry name" value="Ub-E1_IAD_1"/>
</dbReference>
<evidence type="ECO:0000313" key="7">
    <source>
        <dbReference type="Proteomes" id="UP000243579"/>
    </source>
</evidence>
<dbReference type="InterPro" id="IPR035985">
    <property type="entry name" value="Ubiquitin-activating_enz"/>
</dbReference>
<dbReference type="AlphaFoldDB" id="A0A1V9ZIQ0"/>
<evidence type="ECO:0000256" key="1">
    <source>
        <dbReference type="ARBA" id="ARBA00005673"/>
    </source>
</evidence>
<evidence type="ECO:0000259" key="5">
    <source>
        <dbReference type="Pfam" id="PF16191"/>
    </source>
</evidence>
<dbReference type="PANTHER" id="PTHR10953">
    <property type="entry name" value="UBIQUITIN-ACTIVATING ENZYME E1"/>
    <property type="match status" value="1"/>
</dbReference>
<comment type="pathway">
    <text evidence="2">Protein modification.</text>
</comment>
<dbReference type="GO" id="GO:0005737">
    <property type="term" value="C:cytoplasm"/>
    <property type="evidence" value="ECO:0007669"/>
    <property type="project" value="TreeGrafter"/>
</dbReference>
<name>A0A1V9ZIQ0_ACHHY</name>
<feature type="region of interest" description="Disordered" evidence="3">
    <location>
        <begin position="906"/>
        <end position="925"/>
    </location>
</feature>
<dbReference type="GO" id="GO:0004792">
    <property type="term" value="F:thiosulfate-cyanide sulfurtransferase activity"/>
    <property type="evidence" value="ECO:0007669"/>
    <property type="project" value="TreeGrafter"/>
</dbReference>
<protein>
    <recommendedName>
        <fullName evidence="8">Ubiquitin-activating enzyme E1</fullName>
    </recommendedName>
</protein>
<dbReference type="OrthoDB" id="68523at2759"/>
<dbReference type="EMBL" id="JNBR01000095">
    <property type="protein sequence ID" value="OQR97846.1"/>
    <property type="molecule type" value="Genomic_DNA"/>
</dbReference>
<dbReference type="STRING" id="1202772.A0A1V9ZIQ0"/>
<dbReference type="GO" id="GO:0016779">
    <property type="term" value="F:nucleotidyltransferase activity"/>
    <property type="evidence" value="ECO:0007669"/>
    <property type="project" value="TreeGrafter"/>
</dbReference>
<comment type="caution">
    <text evidence="6">The sequence shown here is derived from an EMBL/GenBank/DDBJ whole genome shotgun (WGS) entry which is preliminary data.</text>
</comment>
<dbReference type="InterPro" id="IPR045886">
    <property type="entry name" value="ThiF/MoeB/HesA"/>
</dbReference>
<evidence type="ECO:0000313" key="6">
    <source>
        <dbReference type="EMBL" id="OQR97846.1"/>
    </source>
</evidence>
<feature type="compositionally biased region" description="Low complexity" evidence="3">
    <location>
        <begin position="908"/>
        <end position="925"/>
    </location>
</feature>
<dbReference type="Pfam" id="PF00899">
    <property type="entry name" value="ThiF"/>
    <property type="match status" value="2"/>
</dbReference>
<accession>A0A1V9ZIQ0</accession>